<feature type="region of interest" description="Disordered" evidence="1">
    <location>
        <begin position="180"/>
        <end position="205"/>
    </location>
</feature>
<reference evidence="2" key="1">
    <citation type="journal article" date="2020" name="mSystems">
        <title>Genome- and Community-Level Interaction Insights into Carbon Utilization and Element Cycling Functions of Hydrothermarchaeota in Hydrothermal Sediment.</title>
        <authorList>
            <person name="Zhou Z."/>
            <person name="Liu Y."/>
            <person name="Xu W."/>
            <person name="Pan J."/>
            <person name="Luo Z.H."/>
            <person name="Li M."/>
        </authorList>
    </citation>
    <scope>NUCLEOTIDE SEQUENCE [LARGE SCALE GENOMIC DNA]</scope>
    <source>
        <strain evidence="2">HyVt-493</strain>
    </source>
</reference>
<name>A0A7V2WUX3_LEUMU</name>
<dbReference type="Proteomes" id="UP000885750">
    <property type="component" value="Unassembled WGS sequence"/>
</dbReference>
<organism evidence="2">
    <name type="scientific">Leucothrix mucor</name>
    <dbReference type="NCBI Taxonomy" id="45248"/>
    <lineage>
        <taxon>Bacteria</taxon>
        <taxon>Pseudomonadati</taxon>
        <taxon>Pseudomonadota</taxon>
        <taxon>Gammaproteobacteria</taxon>
        <taxon>Thiotrichales</taxon>
        <taxon>Thiotrichaceae</taxon>
        <taxon>Leucothrix</taxon>
    </lineage>
</organism>
<comment type="caution">
    <text evidence="2">The sequence shown here is derived from an EMBL/GenBank/DDBJ whole genome shotgun (WGS) entry which is preliminary data.</text>
</comment>
<evidence type="ECO:0000313" key="2">
    <source>
        <dbReference type="EMBL" id="HFC92513.1"/>
    </source>
</evidence>
<dbReference type="AlphaFoldDB" id="A0A7V2WUX3"/>
<protein>
    <submittedName>
        <fullName evidence="2">Uncharacterized protein</fullName>
    </submittedName>
</protein>
<proteinExistence type="predicted"/>
<dbReference type="EMBL" id="DRMS01000255">
    <property type="protein sequence ID" value="HFC92513.1"/>
    <property type="molecule type" value="Genomic_DNA"/>
</dbReference>
<accession>A0A7V2WUX3</accession>
<evidence type="ECO:0000256" key="1">
    <source>
        <dbReference type="SAM" id="MobiDB-lite"/>
    </source>
</evidence>
<sequence length="295" mass="34000">MVSTKIKKIVNLRFLQLIFFLVLSITAITVAKAVPAPPHYSPVRVSIIGDNGRSFRQITTGNKAYNVKRAYVQAKRGKRYSLRLRNMSNRRVGVVIAVDGRNILTGKKSWLGKHERMYILNPYETATYKGWRTTKNHVNRFFFTSAGNSYASAWGDKSAMGVIALAVYNEKPRIMYRDNQSNSFSSKRARSAPSAPADEAGTGFGREEYSPTVKVHFKPQNSAVVKYFYKYEWRSTLCKRGIIPCYGQPRKPHNRFWPKESYAPYPPGMNRNDYHNNQYNNRYQKTPEHNPLFDF</sequence>
<gene>
    <name evidence="2" type="ORF">ENJ51_06845</name>
</gene>